<proteinExistence type="predicted"/>
<comment type="caution">
    <text evidence="1">The sequence shown here is derived from an EMBL/GenBank/DDBJ whole genome shotgun (WGS) entry which is preliminary data.</text>
</comment>
<name>A0A5C6M9X7_9PLAN</name>
<organism evidence="1 2">
    <name type="scientific">Planctomyces bekefii</name>
    <dbReference type="NCBI Taxonomy" id="1653850"/>
    <lineage>
        <taxon>Bacteria</taxon>
        <taxon>Pseudomonadati</taxon>
        <taxon>Planctomycetota</taxon>
        <taxon>Planctomycetia</taxon>
        <taxon>Planctomycetales</taxon>
        <taxon>Planctomycetaceae</taxon>
        <taxon>Planctomyces</taxon>
    </lineage>
</organism>
<sequence length="243" mass="26560">MHPEVWHKAQLLAQIEAPSIGYGCSEASPGIAHLPPGIAPIRAGDIGRLLPSVKLSLDPEGGYRFSGPNLCLATIDGLKVEYPTSHYVADHIHRDADGHLFFQGRTDIVLNRGGEKYPLDRMEILVKERVGLDVICVDVPDDRLGSELGIVVKDIPENRRQNPLETSAQDQQWPDLASLFALLKAEFGRSFETAHIRRSAKLPVNAQGKPDRQEARSLFVSSATASDALDFRLAHDGDAGSRS</sequence>
<dbReference type="Gene3D" id="3.30.300.30">
    <property type="match status" value="1"/>
</dbReference>
<reference evidence="1 2" key="1">
    <citation type="submission" date="2019-08" db="EMBL/GenBank/DDBJ databases">
        <title>100 year-old enigma solved: identification of Planctomyces bekefii, the type genus and species of the phylum Planctomycetes.</title>
        <authorList>
            <person name="Svetlana D.N."/>
            <person name="Overmann J."/>
        </authorList>
    </citation>
    <scope>NUCLEOTIDE SEQUENCE [LARGE SCALE GENOMIC DNA]</scope>
    <source>
        <strain evidence="1">Phe10_nw2017</strain>
    </source>
</reference>
<evidence type="ECO:0000313" key="1">
    <source>
        <dbReference type="EMBL" id="TWW11506.1"/>
    </source>
</evidence>
<evidence type="ECO:0000313" key="2">
    <source>
        <dbReference type="Proteomes" id="UP000321083"/>
    </source>
</evidence>
<dbReference type="SUPFAM" id="SSF56801">
    <property type="entry name" value="Acetyl-CoA synthetase-like"/>
    <property type="match status" value="1"/>
</dbReference>
<reference evidence="1 2" key="2">
    <citation type="submission" date="2019-08" db="EMBL/GenBank/DDBJ databases">
        <authorList>
            <person name="Henke P."/>
        </authorList>
    </citation>
    <scope>NUCLEOTIDE SEQUENCE [LARGE SCALE GENOMIC DNA]</scope>
    <source>
        <strain evidence="1">Phe10_nw2017</strain>
    </source>
</reference>
<dbReference type="InterPro" id="IPR045851">
    <property type="entry name" value="AMP-bd_C_sf"/>
</dbReference>
<dbReference type="AlphaFoldDB" id="A0A5C6M9X7"/>
<gene>
    <name evidence="1" type="ORF">E3A20_04790</name>
</gene>
<dbReference type="EMBL" id="SRHE01000058">
    <property type="protein sequence ID" value="TWW11506.1"/>
    <property type="molecule type" value="Genomic_DNA"/>
</dbReference>
<dbReference type="Proteomes" id="UP000321083">
    <property type="component" value="Unassembled WGS sequence"/>
</dbReference>
<keyword evidence="2" id="KW-1185">Reference proteome</keyword>
<protein>
    <recommendedName>
        <fullName evidence="3">AMP-dependent synthetase/ligase domain-containing protein</fullName>
    </recommendedName>
</protein>
<accession>A0A5C6M9X7</accession>
<dbReference type="InterPro" id="IPR042099">
    <property type="entry name" value="ANL_N_sf"/>
</dbReference>
<dbReference type="Gene3D" id="3.40.50.12780">
    <property type="entry name" value="N-terminal domain of ligase-like"/>
    <property type="match status" value="1"/>
</dbReference>
<evidence type="ECO:0008006" key="3">
    <source>
        <dbReference type="Google" id="ProtNLM"/>
    </source>
</evidence>